<dbReference type="GO" id="GO:0032259">
    <property type="term" value="P:methylation"/>
    <property type="evidence" value="ECO:0007669"/>
    <property type="project" value="UniProtKB-UniRule"/>
</dbReference>
<dbReference type="OrthoDB" id="8300214at2759"/>
<keyword evidence="1 4" id="KW-0489">Methyltransferase</keyword>
<keyword evidence="5" id="KW-0732">Signal</keyword>
<dbReference type="PROSITE" id="PS51581">
    <property type="entry name" value="SAM_GTMT"/>
    <property type="match status" value="1"/>
</dbReference>
<dbReference type="InterPro" id="IPR050447">
    <property type="entry name" value="Erg6_SMT_methyltransf"/>
</dbReference>
<dbReference type="EMBL" id="JAGTXO010000025">
    <property type="protein sequence ID" value="KAG8461595.1"/>
    <property type="molecule type" value="Genomic_DNA"/>
</dbReference>
<dbReference type="Gene3D" id="3.40.50.150">
    <property type="entry name" value="Vaccinia Virus protein VP39"/>
    <property type="match status" value="1"/>
</dbReference>
<feature type="region of interest" description="SAM motif II" evidence="4">
    <location>
        <begin position="171"/>
        <end position="179"/>
    </location>
</feature>
<organism evidence="7 8">
    <name type="scientific">Diacronema lutheri</name>
    <name type="common">Unicellular marine alga</name>
    <name type="synonym">Monochrysis lutheri</name>
    <dbReference type="NCBI Taxonomy" id="2081491"/>
    <lineage>
        <taxon>Eukaryota</taxon>
        <taxon>Haptista</taxon>
        <taxon>Haptophyta</taxon>
        <taxon>Pavlovophyceae</taxon>
        <taxon>Pavlovales</taxon>
        <taxon>Pavlovaceae</taxon>
        <taxon>Diacronema</taxon>
    </lineage>
</organism>
<dbReference type="OMA" id="YCLPYVI"/>
<evidence type="ECO:0000256" key="3">
    <source>
        <dbReference type="ARBA" id="ARBA00022691"/>
    </source>
</evidence>
<name>A0A8J5XEW1_DIALT</name>
<comment type="similarity">
    <text evidence="4">Belongs to the class I-like SAM-binding methyltransferase superfamily. gTMT family.</text>
</comment>
<dbReference type="PANTHER" id="PTHR44068:SF11">
    <property type="entry name" value="GERANYL DIPHOSPHATE 2-C-METHYLTRANSFERASE"/>
    <property type="match status" value="1"/>
</dbReference>
<dbReference type="InterPro" id="IPR025774">
    <property type="entry name" value="PiNMT-like"/>
</dbReference>
<keyword evidence="2 4" id="KW-0808">Transferase</keyword>
<evidence type="ECO:0000313" key="7">
    <source>
        <dbReference type="EMBL" id="KAG8461595.1"/>
    </source>
</evidence>
<dbReference type="PANTHER" id="PTHR44068">
    <property type="entry name" value="ZGC:194242"/>
    <property type="match status" value="1"/>
</dbReference>
<protein>
    <recommendedName>
        <fullName evidence="6">Methyltransferase type 11 domain-containing protein</fullName>
    </recommendedName>
</protein>
<feature type="signal peptide" evidence="5">
    <location>
        <begin position="1"/>
        <end position="16"/>
    </location>
</feature>
<accession>A0A8J5XEW1</accession>
<evidence type="ECO:0000259" key="6">
    <source>
        <dbReference type="Pfam" id="PF08241"/>
    </source>
</evidence>
<proteinExistence type="inferred from homology"/>
<dbReference type="AlphaFoldDB" id="A0A8J5XEW1"/>
<evidence type="ECO:0000256" key="4">
    <source>
        <dbReference type="PROSITE-ProRule" id="PRU00914"/>
    </source>
</evidence>
<dbReference type="SUPFAM" id="SSF53335">
    <property type="entry name" value="S-adenosyl-L-methionine-dependent methyltransferases"/>
    <property type="match status" value="1"/>
</dbReference>
<keyword evidence="8" id="KW-1185">Reference proteome</keyword>
<evidence type="ECO:0000256" key="1">
    <source>
        <dbReference type="ARBA" id="ARBA00022603"/>
    </source>
</evidence>
<feature type="region of interest" description="SAM motif I" evidence="4">
    <location>
        <begin position="108"/>
        <end position="117"/>
    </location>
</feature>
<feature type="chain" id="PRO_5035273146" description="Methyltransferase type 11 domain-containing protein" evidence="5">
    <location>
        <begin position="17"/>
        <end position="332"/>
    </location>
</feature>
<dbReference type="InterPro" id="IPR013216">
    <property type="entry name" value="Methyltransf_11"/>
</dbReference>
<dbReference type="Pfam" id="PF08241">
    <property type="entry name" value="Methyltransf_11"/>
    <property type="match status" value="1"/>
</dbReference>
<dbReference type="InterPro" id="IPR029063">
    <property type="entry name" value="SAM-dependent_MTases_sf"/>
</dbReference>
<evidence type="ECO:0000313" key="8">
    <source>
        <dbReference type="Proteomes" id="UP000751190"/>
    </source>
</evidence>
<evidence type="ECO:0000256" key="2">
    <source>
        <dbReference type="ARBA" id="ARBA00022679"/>
    </source>
</evidence>
<dbReference type="Proteomes" id="UP000751190">
    <property type="component" value="Unassembled WGS sequence"/>
</dbReference>
<comment type="caution">
    <text evidence="7">The sequence shown here is derived from an EMBL/GenBank/DDBJ whole genome shotgun (WGS) entry which is preliminary data.</text>
</comment>
<keyword evidence="3 4" id="KW-0949">S-adenosyl-L-methionine</keyword>
<feature type="domain" description="Methyltransferase type 11" evidence="6">
    <location>
        <begin position="109"/>
        <end position="207"/>
    </location>
</feature>
<dbReference type="GO" id="GO:0008757">
    <property type="term" value="F:S-adenosylmethionine-dependent methyltransferase activity"/>
    <property type="evidence" value="ECO:0007669"/>
    <property type="project" value="InterPro"/>
</dbReference>
<reference evidence="7" key="1">
    <citation type="submission" date="2021-05" db="EMBL/GenBank/DDBJ databases">
        <title>The genome of the haptophyte Pavlova lutheri (Diacronema luteri, Pavlovales) - a model for lipid biosynthesis in eukaryotic algae.</title>
        <authorList>
            <person name="Hulatt C.J."/>
            <person name="Posewitz M.C."/>
        </authorList>
    </citation>
    <scope>NUCLEOTIDE SEQUENCE</scope>
    <source>
        <strain evidence="7">NIVA-4/92</strain>
    </source>
</reference>
<dbReference type="CDD" id="cd02440">
    <property type="entry name" value="AdoMet_MTases"/>
    <property type="match status" value="1"/>
</dbReference>
<feature type="region of interest" description="SAM motif III" evidence="4">
    <location>
        <begin position="198"/>
        <end position="207"/>
    </location>
</feature>
<evidence type="ECO:0000256" key="5">
    <source>
        <dbReference type="SAM" id="SignalP"/>
    </source>
</evidence>
<sequence>MRTFAIALCALGSSAAASSASAGSIAPAPRRTTSQEVYTRAELRRGIAGFYDESSALWESVWGEHMHHGYYPKGGARKDHKQAQVDMIEAVLSWAGVGTPGSRPPRSVLDVGCGIGGSSRHLARKYGCEATGVTLSPKQAARANALATAQGLGERVRFRVADALALPFSRGQFDLVWSLESGEHMPDKAAFVSELARVCRPGGKVIIVTWCTRDLAAGETSLRPNEERLLRRINEAFFLPAWCSVGEYTRLLRSNGLTRVQRADWTDEISAFWPAVIGTALRPSGLIGLARAGLTTARGALVMPLMIRGYRMGLIKFGLVTAEKPKPWWQLV</sequence>
<gene>
    <name evidence="7" type="ORF">KFE25_001199</name>
</gene>